<accession>A0A109JAW3</accession>
<dbReference type="InterPro" id="IPR033140">
    <property type="entry name" value="Lipase_GDXG_put_SER_AS"/>
</dbReference>
<dbReference type="RefSeq" id="WP_066515385.1">
    <property type="nucleotide sequence ID" value="NZ_LNCU01000123.1"/>
</dbReference>
<dbReference type="Pfam" id="PF07859">
    <property type="entry name" value="Abhydrolase_3"/>
    <property type="match status" value="1"/>
</dbReference>
<comment type="caution">
    <text evidence="5">The sequence shown here is derived from an EMBL/GenBank/DDBJ whole genome shotgun (WGS) entry which is preliminary data.</text>
</comment>
<evidence type="ECO:0000256" key="3">
    <source>
        <dbReference type="PROSITE-ProRule" id="PRU10038"/>
    </source>
</evidence>
<protein>
    <submittedName>
        <fullName evidence="5">Esterase</fullName>
    </submittedName>
</protein>
<organism evidence="5 6">
    <name type="scientific">Bradyrhizobium macuxiense</name>
    <dbReference type="NCBI Taxonomy" id="1755647"/>
    <lineage>
        <taxon>Bacteria</taxon>
        <taxon>Pseudomonadati</taxon>
        <taxon>Pseudomonadota</taxon>
        <taxon>Alphaproteobacteria</taxon>
        <taxon>Hyphomicrobiales</taxon>
        <taxon>Nitrobacteraceae</taxon>
        <taxon>Bradyrhizobium</taxon>
    </lineage>
</organism>
<dbReference type="InterPro" id="IPR050300">
    <property type="entry name" value="GDXG_lipolytic_enzyme"/>
</dbReference>
<evidence type="ECO:0000313" key="6">
    <source>
        <dbReference type="Proteomes" id="UP000057737"/>
    </source>
</evidence>
<dbReference type="InterPro" id="IPR002168">
    <property type="entry name" value="Lipase_GDXG_HIS_AS"/>
</dbReference>
<proteinExistence type="inferred from homology"/>
<evidence type="ECO:0000256" key="2">
    <source>
        <dbReference type="ARBA" id="ARBA00022801"/>
    </source>
</evidence>
<keyword evidence="6" id="KW-1185">Reference proteome</keyword>
<dbReference type="Gene3D" id="3.40.50.1820">
    <property type="entry name" value="alpha/beta hydrolase"/>
    <property type="match status" value="1"/>
</dbReference>
<keyword evidence="2" id="KW-0378">Hydrolase</keyword>
<feature type="domain" description="Alpha/beta hydrolase fold-3" evidence="4">
    <location>
        <begin position="82"/>
        <end position="284"/>
    </location>
</feature>
<dbReference type="OrthoDB" id="9806180at2"/>
<dbReference type="AlphaFoldDB" id="A0A109JAW3"/>
<dbReference type="SUPFAM" id="SSF53474">
    <property type="entry name" value="alpha/beta-Hydrolases"/>
    <property type="match status" value="1"/>
</dbReference>
<feature type="active site" evidence="3">
    <location>
        <position position="156"/>
    </location>
</feature>
<reference evidence="5 6" key="1">
    <citation type="submission" date="2015-11" db="EMBL/GenBank/DDBJ databases">
        <title>Draft Genome Sequence of the Strain BR 10303 (Bradyrhizobium sp.) isolated from nodules of Centrolobium paraense.</title>
        <authorList>
            <person name="Zelli J.E."/>
            <person name="Simoes-Araujo J.L."/>
            <person name="Barauna A.C."/>
            <person name="Silva K."/>
        </authorList>
    </citation>
    <scope>NUCLEOTIDE SEQUENCE [LARGE SCALE GENOMIC DNA]</scope>
    <source>
        <strain evidence="5 6">BR 10303</strain>
    </source>
</reference>
<dbReference type="PROSITE" id="PS01174">
    <property type="entry name" value="LIPASE_GDXG_SER"/>
    <property type="match status" value="1"/>
</dbReference>
<dbReference type="PANTHER" id="PTHR48081">
    <property type="entry name" value="AB HYDROLASE SUPERFAMILY PROTEIN C4A8.06C"/>
    <property type="match status" value="1"/>
</dbReference>
<dbReference type="InterPro" id="IPR013094">
    <property type="entry name" value="AB_hydrolase_3"/>
</dbReference>
<name>A0A109JAW3_9BRAD</name>
<comment type="similarity">
    <text evidence="1">Belongs to the 'GDXG' lipolytic enzyme family.</text>
</comment>
<evidence type="ECO:0000313" key="5">
    <source>
        <dbReference type="EMBL" id="KWV45565.1"/>
    </source>
</evidence>
<dbReference type="PROSITE" id="PS01173">
    <property type="entry name" value="LIPASE_GDXG_HIS"/>
    <property type="match status" value="1"/>
</dbReference>
<evidence type="ECO:0000256" key="1">
    <source>
        <dbReference type="ARBA" id="ARBA00010515"/>
    </source>
</evidence>
<evidence type="ECO:0000259" key="4">
    <source>
        <dbReference type="Pfam" id="PF07859"/>
    </source>
</evidence>
<sequence>MTAAQQPGPVHSAAADDVAVVVERLRNVYARWTRTTQIAQMRDDWDDLFRGRARVWPEHRFEAGGVPAEWIVAANAPADRTILYVHGGGFRIGSIESHRDLMQRLSTAVGARVLGINYRLCPEHAFPAPVEDALSAYRWLLDSGVPPGSIALAGDSAGGGLVLACMFAARAANLALPSAALLMSPWTDLAATGATFVSRADVDPLHQRPMILSMAKAYLGPSGDPLDPLASPLYGELEGLPPLLIQCGDCETILDDSMCLADRAAKAGVAVELEVYPSMIHVFQAFGELSAAGRALASAGRFLGRYLTEQDKRPAEGRADTLVCR</sequence>
<dbReference type="InterPro" id="IPR029058">
    <property type="entry name" value="AB_hydrolase_fold"/>
</dbReference>
<dbReference type="EMBL" id="LNCU01000123">
    <property type="protein sequence ID" value="KWV45565.1"/>
    <property type="molecule type" value="Genomic_DNA"/>
</dbReference>
<dbReference type="PANTHER" id="PTHR48081:SF8">
    <property type="entry name" value="ALPHA_BETA HYDROLASE FOLD-3 DOMAIN-CONTAINING PROTEIN-RELATED"/>
    <property type="match status" value="1"/>
</dbReference>
<dbReference type="GO" id="GO:0016787">
    <property type="term" value="F:hydrolase activity"/>
    <property type="evidence" value="ECO:0007669"/>
    <property type="project" value="UniProtKB-KW"/>
</dbReference>
<dbReference type="Proteomes" id="UP000057737">
    <property type="component" value="Unassembled WGS sequence"/>
</dbReference>
<gene>
    <name evidence="5" type="ORF">AS156_23615</name>
</gene>